<comment type="caution">
    <text evidence="2">The sequence shown here is derived from an EMBL/GenBank/DDBJ whole genome shotgun (WGS) entry which is preliminary data.</text>
</comment>
<dbReference type="Proteomes" id="UP000640485">
    <property type="component" value="Unassembled WGS sequence"/>
</dbReference>
<sequence length="189" mass="22279">MARLSADRVYYVISSSQSWISAYAPLISMGGVLVSALVAWLVAHLHIKNARRIAEQNVAEQRRIARRRTTLEFISKREWDSDYLHNRMEFNRLKNDVETGLEFWVRDNQKNSPQLNVIRTILNDYELVAIGVLEEDLDDDLYRSWYKSTLINDFDKCRNAIETLRARLQNEQIFCRFEALAARWKQHSD</sequence>
<dbReference type="Pfam" id="PF15956">
    <property type="entry name" value="DUF4760"/>
    <property type="match status" value="1"/>
</dbReference>
<keyword evidence="1" id="KW-0812">Transmembrane</keyword>
<dbReference type="AlphaFoldDB" id="A0A934SB84"/>
<dbReference type="RefSeq" id="WP_200685021.1">
    <property type="nucleotide sequence ID" value="NZ_JAEPRQ010000002.1"/>
</dbReference>
<reference evidence="2" key="1">
    <citation type="submission" date="2021-01" db="EMBL/GenBank/DDBJ databases">
        <title>Paracoccus amoyensis sp. nov., isolated from the surface seawater along the coast of Xiamen Island, China.</title>
        <authorList>
            <person name="Lyu L."/>
        </authorList>
    </citation>
    <scope>NUCLEOTIDE SEQUENCE</scope>
    <source>
        <strain evidence="2">MJ17</strain>
    </source>
</reference>
<dbReference type="EMBL" id="JAEPRQ010000002">
    <property type="protein sequence ID" value="MBK4215720.1"/>
    <property type="molecule type" value="Genomic_DNA"/>
</dbReference>
<dbReference type="InterPro" id="IPR031876">
    <property type="entry name" value="DUF4760"/>
</dbReference>
<evidence type="ECO:0000256" key="1">
    <source>
        <dbReference type="SAM" id="Phobius"/>
    </source>
</evidence>
<organism evidence="2 3">
    <name type="scientific">Paracoccus caeni</name>
    <dbReference type="NCBI Taxonomy" id="657651"/>
    <lineage>
        <taxon>Bacteria</taxon>
        <taxon>Pseudomonadati</taxon>
        <taxon>Pseudomonadota</taxon>
        <taxon>Alphaproteobacteria</taxon>
        <taxon>Rhodobacterales</taxon>
        <taxon>Paracoccaceae</taxon>
        <taxon>Paracoccus</taxon>
    </lineage>
</organism>
<proteinExistence type="predicted"/>
<keyword evidence="1" id="KW-0472">Membrane</keyword>
<evidence type="ECO:0000313" key="2">
    <source>
        <dbReference type="EMBL" id="MBK4215720.1"/>
    </source>
</evidence>
<evidence type="ECO:0000313" key="3">
    <source>
        <dbReference type="Proteomes" id="UP000640485"/>
    </source>
</evidence>
<accession>A0A934SB84</accession>
<gene>
    <name evidence="2" type="ORF">JJJ17_07270</name>
</gene>
<feature type="transmembrane region" description="Helical" evidence="1">
    <location>
        <begin position="20"/>
        <end position="43"/>
    </location>
</feature>
<keyword evidence="1" id="KW-1133">Transmembrane helix</keyword>
<keyword evidence="3" id="KW-1185">Reference proteome</keyword>
<protein>
    <submittedName>
        <fullName evidence="2">DUF4760 domain-containing protein</fullName>
    </submittedName>
</protein>
<name>A0A934SB84_9RHOB</name>